<dbReference type="PANTHER" id="PTHR36536:SF3">
    <property type="entry name" value="UPF0111 PROTEIN HI_1603"/>
    <property type="match status" value="1"/>
</dbReference>
<dbReference type="SUPFAM" id="SSF109755">
    <property type="entry name" value="PhoU-like"/>
    <property type="match status" value="1"/>
</dbReference>
<evidence type="ECO:0000313" key="2">
    <source>
        <dbReference type="EMBL" id="HDD35671.1"/>
    </source>
</evidence>
<protein>
    <submittedName>
        <fullName evidence="2">TIGR00153 family protein</fullName>
    </submittedName>
</protein>
<gene>
    <name evidence="2" type="ORF">ENF30_02600</name>
</gene>
<sequence length="219" mass="24945">MRVPGLYTFLGCPFKSLIPFMDKIKEGMKVLKQALHAYIAQDKQFEALAEKVSRIEHEADGMKREIRNSLPRGVFMPVDKFQFFTLLRELDQILDSAEDTVVWLSFKEGVVVKEISQDFNTLVDVCVDAVSTLSEAIHLMPGAVGFIKKDKDLVLEKIRDVRQKEWESDQIAQGIVKIVFKLKVDCLTLHHLLETTKYIGNIADHAENAADILRVMIAR</sequence>
<dbReference type="EMBL" id="DQWQ01000113">
    <property type="protein sequence ID" value="HDD35671.1"/>
    <property type="molecule type" value="Genomic_DNA"/>
</dbReference>
<dbReference type="InterPro" id="IPR038078">
    <property type="entry name" value="PhoU-like_sf"/>
</dbReference>
<reference evidence="2" key="1">
    <citation type="journal article" date="2020" name="mSystems">
        <title>Genome- and Community-Level Interaction Insights into Carbon Utilization and Element Cycling Functions of Hydrothermarchaeota in Hydrothermal Sediment.</title>
        <authorList>
            <person name="Zhou Z."/>
            <person name="Liu Y."/>
            <person name="Xu W."/>
            <person name="Pan J."/>
            <person name="Luo Z.H."/>
            <person name="Li M."/>
        </authorList>
    </citation>
    <scope>NUCLEOTIDE SEQUENCE [LARGE SCALE GENOMIC DNA]</scope>
    <source>
        <strain evidence="2">HyVt-113</strain>
    </source>
</reference>
<comment type="caution">
    <text evidence="2">The sequence shown here is derived from an EMBL/GenBank/DDBJ whole genome shotgun (WGS) entry which is preliminary data.</text>
</comment>
<dbReference type="InterPro" id="IPR002727">
    <property type="entry name" value="DUF47"/>
</dbReference>
<name>A0A7V0IAG5_DESA2</name>
<organism evidence="2">
    <name type="scientific">Desulfofervidus auxilii</name>
    <dbReference type="NCBI Taxonomy" id="1621989"/>
    <lineage>
        <taxon>Bacteria</taxon>
        <taxon>Pseudomonadati</taxon>
        <taxon>Thermodesulfobacteriota</taxon>
        <taxon>Candidatus Desulfofervidia</taxon>
        <taxon>Candidatus Desulfofervidales</taxon>
        <taxon>Candidatus Desulfofervidaceae</taxon>
        <taxon>Candidatus Desulfofervidus</taxon>
    </lineage>
</organism>
<evidence type="ECO:0000256" key="1">
    <source>
        <dbReference type="ARBA" id="ARBA00008591"/>
    </source>
</evidence>
<dbReference type="InterPro" id="IPR018445">
    <property type="entry name" value="Put_Phosphate_transp_reg"/>
</dbReference>
<dbReference type="PANTHER" id="PTHR36536">
    <property type="entry name" value="UPF0111 PROTEIN HI_1603"/>
    <property type="match status" value="1"/>
</dbReference>
<dbReference type="Proteomes" id="UP000885706">
    <property type="component" value="Unassembled WGS sequence"/>
</dbReference>
<dbReference type="Gene3D" id="1.20.58.220">
    <property type="entry name" value="Phosphate transport system protein phou homolog 2, domain 2"/>
    <property type="match status" value="1"/>
</dbReference>
<comment type="similarity">
    <text evidence="1">Belongs to the UPF0111 family.</text>
</comment>
<dbReference type="NCBIfam" id="TIGR00153">
    <property type="entry name" value="TIGR00153 family protein"/>
    <property type="match status" value="1"/>
</dbReference>
<dbReference type="Pfam" id="PF01865">
    <property type="entry name" value="PhoU_div"/>
    <property type="match status" value="1"/>
</dbReference>
<dbReference type="AlphaFoldDB" id="A0A7V0IAG5"/>
<proteinExistence type="inferred from homology"/>
<accession>A0A7V0IAG5</accession>